<proteinExistence type="predicted"/>
<accession>A0A2N3PNM3</accession>
<gene>
    <name evidence="2" type="ORF">CWS72_24110</name>
</gene>
<feature type="transmembrane region" description="Helical" evidence="1">
    <location>
        <begin position="36"/>
        <end position="57"/>
    </location>
</feature>
<keyword evidence="1" id="KW-1133">Transmembrane helix</keyword>
<keyword evidence="1" id="KW-0472">Membrane</keyword>
<name>A0A2N3PNM3_9PROT</name>
<organism evidence="2 3">
    <name type="scientific">Telmatospirillum siberiense</name>
    <dbReference type="NCBI Taxonomy" id="382514"/>
    <lineage>
        <taxon>Bacteria</taxon>
        <taxon>Pseudomonadati</taxon>
        <taxon>Pseudomonadota</taxon>
        <taxon>Alphaproteobacteria</taxon>
        <taxon>Rhodospirillales</taxon>
        <taxon>Rhodospirillaceae</taxon>
        <taxon>Telmatospirillum</taxon>
    </lineage>
</organism>
<evidence type="ECO:0008006" key="4">
    <source>
        <dbReference type="Google" id="ProtNLM"/>
    </source>
</evidence>
<dbReference type="AlphaFoldDB" id="A0A2N3PNM3"/>
<keyword evidence="3" id="KW-1185">Reference proteome</keyword>
<dbReference type="CDD" id="cd16385">
    <property type="entry name" value="IcmL"/>
    <property type="match status" value="1"/>
</dbReference>
<dbReference type="EMBL" id="PIUM01000040">
    <property type="protein sequence ID" value="PKU21992.1"/>
    <property type="molecule type" value="Genomic_DNA"/>
</dbReference>
<dbReference type="InterPro" id="IPR021055">
    <property type="entry name" value="T4BSS_IcmL/DotI"/>
</dbReference>
<comment type="caution">
    <text evidence="2">The sequence shown here is derived from an EMBL/GenBank/DDBJ whole genome shotgun (WGS) entry which is preliminary data.</text>
</comment>
<sequence length="225" mass="25015">MSSQSQSPAAESSGAAQTVFTRYEFYRDGYRRATRLNIALAAAVAVSVFLAAGLIIWRPEPRYFPTGAGCSLTEMVPLNKPNLTDNRILNFAVDAVTQAHTVRHDTWRADYERTRPFFTEAGWRTFLELLQSGGTLDFIRNGRVITRGFLAGQPPVIIERGVSPQTGVYTWVVRFPFNVSYETASATKVQRMLAKVTIVRMNTLENPEGIGIESMISQTAAETDQ</sequence>
<dbReference type="RefSeq" id="WP_101253214.1">
    <property type="nucleotide sequence ID" value="NZ_PIUM01000040.1"/>
</dbReference>
<reference evidence="3" key="1">
    <citation type="submission" date="2017-12" db="EMBL/GenBank/DDBJ databases">
        <title>Draft genome sequence of Telmatospirillum siberiense 26-4b1T, an acidotolerant peatland alphaproteobacterium potentially involved in sulfur cycling.</title>
        <authorList>
            <person name="Hausmann B."/>
            <person name="Pjevac P."/>
            <person name="Schreck K."/>
            <person name="Herbold C.W."/>
            <person name="Daims H."/>
            <person name="Wagner M."/>
            <person name="Pester M."/>
            <person name="Loy A."/>
        </authorList>
    </citation>
    <scope>NUCLEOTIDE SEQUENCE [LARGE SCALE GENOMIC DNA]</scope>
    <source>
        <strain evidence="3">26-4b1</strain>
    </source>
</reference>
<dbReference type="Pfam" id="PF11393">
    <property type="entry name" value="T4BSS_DotI_IcmL"/>
    <property type="match status" value="1"/>
</dbReference>
<dbReference type="OrthoDB" id="8439889at2"/>
<evidence type="ECO:0000256" key="1">
    <source>
        <dbReference type="SAM" id="Phobius"/>
    </source>
</evidence>
<evidence type="ECO:0000313" key="2">
    <source>
        <dbReference type="EMBL" id="PKU21992.1"/>
    </source>
</evidence>
<protein>
    <recommendedName>
        <fullName evidence="4">Type IV secretion protein IcmL</fullName>
    </recommendedName>
</protein>
<keyword evidence="1" id="KW-0812">Transmembrane</keyword>
<dbReference type="Proteomes" id="UP000233293">
    <property type="component" value="Unassembled WGS sequence"/>
</dbReference>
<evidence type="ECO:0000313" key="3">
    <source>
        <dbReference type="Proteomes" id="UP000233293"/>
    </source>
</evidence>